<dbReference type="Proteomes" id="UP000192257">
    <property type="component" value="Unassembled WGS sequence"/>
</dbReference>
<keyword evidence="3" id="KW-0699">rRNA-binding</keyword>
<gene>
    <name evidence="6" type="ORF">TM35_000101360</name>
</gene>
<dbReference type="GO" id="GO:0032040">
    <property type="term" value="C:small-subunit processome"/>
    <property type="evidence" value="ECO:0007669"/>
    <property type="project" value="TreeGrafter"/>
</dbReference>
<dbReference type="OrthoDB" id="269804at2759"/>
<proteinExistence type="inferred from homology"/>
<dbReference type="PANTHER" id="PTHR12636">
    <property type="entry name" value="NEP1/MRA1"/>
    <property type="match status" value="1"/>
</dbReference>
<sequence>MEYRRKSARLPKSAEEKIRWRRVIIIIEHCPLTVVRTDYGFELLSDKHRSHHARSGADPAEWRPDVVHQLLLHLLDSPLNRAGLLQVFLRTKKGVVIAVDPRLRVPRHMRLFEKMMVSCLYKMKVRAAHGHLSLLRVVRNPVTDHIPANCTMIRVEKDGDEVPDLYAFCAKCGIADEYKNINTPNGTSSNSNNSSGNNKKDETPVAVGSSSSSSSSALNANTTETHFAQQHRDAAAAREFRPFAFVIGGMSKGDVDAAYAPKGQVKSIRLSDRSMSAAAACSAIVHAFEEEWLKEDNEAE</sequence>
<keyword evidence="2" id="KW-0690">Ribosome biogenesis</keyword>
<evidence type="ECO:0008006" key="8">
    <source>
        <dbReference type="Google" id="ProtNLM"/>
    </source>
</evidence>
<dbReference type="GeneID" id="39984407"/>
<keyword evidence="4" id="KW-0694">RNA-binding</keyword>
<keyword evidence="7" id="KW-1185">Reference proteome</keyword>
<name>A0A1X0NZ96_9TRYP</name>
<evidence type="ECO:0000256" key="4">
    <source>
        <dbReference type="ARBA" id="ARBA00022884"/>
    </source>
</evidence>
<dbReference type="InterPro" id="IPR005304">
    <property type="entry name" value="Rbsml_bgen_MeTrfase_EMG1/NEP1"/>
</dbReference>
<dbReference type="AlphaFoldDB" id="A0A1X0NZ96"/>
<feature type="compositionally biased region" description="Low complexity" evidence="5">
    <location>
        <begin position="181"/>
        <end position="197"/>
    </location>
</feature>
<organism evidence="6 7">
    <name type="scientific">Trypanosoma theileri</name>
    <dbReference type="NCBI Taxonomy" id="67003"/>
    <lineage>
        <taxon>Eukaryota</taxon>
        <taxon>Discoba</taxon>
        <taxon>Euglenozoa</taxon>
        <taxon>Kinetoplastea</taxon>
        <taxon>Metakinetoplastina</taxon>
        <taxon>Trypanosomatida</taxon>
        <taxon>Trypanosomatidae</taxon>
        <taxon>Trypanosoma</taxon>
    </lineage>
</organism>
<feature type="region of interest" description="Disordered" evidence="5">
    <location>
        <begin position="181"/>
        <end position="220"/>
    </location>
</feature>
<dbReference type="STRING" id="67003.A0A1X0NZ96"/>
<dbReference type="SUPFAM" id="SSF75217">
    <property type="entry name" value="alpha/beta knot"/>
    <property type="match status" value="1"/>
</dbReference>
<evidence type="ECO:0000256" key="3">
    <source>
        <dbReference type="ARBA" id="ARBA00022730"/>
    </source>
</evidence>
<dbReference type="RefSeq" id="XP_028883934.1">
    <property type="nucleotide sequence ID" value="XM_029024627.1"/>
</dbReference>
<dbReference type="EMBL" id="NBCO01000010">
    <property type="protein sequence ID" value="ORC89868.1"/>
    <property type="molecule type" value="Genomic_DNA"/>
</dbReference>
<dbReference type="InterPro" id="IPR029026">
    <property type="entry name" value="tRNA_m1G_MTases_N"/>
</dbReference>
<dbReference type="InterPro" id="IPR029028">
    <property type="entry name" value="Alpha/beta_knot_MTases"/>
</dbReference>
<dbReference type="PANTHER" id="PTHR12636:SF11">
    <property type="entry name" value="EMG1_NEP1 METHYLTRANSFERASE"/>
    <property type="match status" value="1"/>
</dbReference>
<accession>A0A1X0NZ96</accession>
<dbReference type="Pfam" id="PF03587">
    <property type="entry name" value="EMG1"/>
    <property type="match status" value="1"/>
</dbReference>
<evidence type="ECO:0000256" key="2">
    <source>
        <dbReference type="ARBA" id="ARBA00022517"/>
    </source>
</evidence>
<evidence type="ECO:0000313" key="6">
    <source>
        <dbReference type="EMBL" id="ORC89868.1"/>
    </source>
</evidence>
<evidence type="ECO:0000256" key="1">
    <source>
        <dbReference type="ARBA" id="ARBA00008115"/>
    </source>
</evidence>
<dbReference type="Gene3D" id="3.40.1280.10">
    <property type="match status" value="1"/>
</dbReference>
<protein>
    <recommendedName>
        <fullName evidence="8">EMG1/NEP1 methyltransferase</fullName>
    </recommendedName>
</protein>
<dbReference type="GO" id="GO:0019843">
    <property type="term" value="F:rRNA binding"/>
    <property type="evidence" value="ECO:0007669"/>
    <property type="project" value="UniProtKB-KW"/>
</dbReference>
<reference evidence="6 7" key="1">
    <citation type="submission" date="2017-03" db="EMBL/GenBank/DDBJ databases">
        <title>An alternative strategy for trypanosome survival in the mammalian bloodstream revealed through genome and transcriptome analysis of the ubiquitous bovine parasite Trypanosoma (Megatrypanum) theileri.</title>
        <authorList>
            <person name="Kelly S."/>
            <person name="Ivens A."/>
            <person name="Mott A."/>
            <person name="O'Neill E."/>
            <person name="Emms D."/>
            <person name="Macleod O."/>
            <person name="Voorheis P."/>
            <person name="Matthews J."/>
            <person name="Matthews K."/>
            <person name="Carrington M."/>
        </authorList>
    </citation>
    <scope>NUCLEOTIDE SEQUENCE [LARGE SCALE GENOMIC DNA]</scope>
    <source>
        <strain evidence="6">Edinburgh</strain>
    </source>
</reference>
<dbReference type="GO" id="GO:0070037">
    <property type="term" value="F:rRNA (pseudouridine) methyltransferase activity"/>
    <property type="evidence" value="ECO:0007669"/>
    <property type="project" value="InterPro"/>
</dbReference>
<evidence type="ECO:0000313" key="7">
    <source>
        <dbReference type="Proteomes" id="UP000192257"/>
    </source>
</evidence>
<dbReference type="VEuPathDB" id="TriTrypDB:TM35_000101360"/>
<comment type="caution">
    <text evidence="6">The sequence shown here is derived from an EMBL/GenBank/DDBJ whole genome shotgun (WGS) entry which is preliminary data.</text>
</comment>
<dbReference type="GO" id="GO:0070475">
    <property type="term" value="P:rRNA base methylation"/>
    <property type="evidence" value="ECO:0007669"/>
    <property type="project" value="InterPro"/>
</dbReference>
<evidence type="ECO:0000256" key="5">
    <source>
        <dbReference type="SAM" id="MobiDB-lite"/>
    </source>
</evidence>
<comment type="similarity">
    <text evidence="1">Belongs to the class IV-like SAM-binding methyltransferase superfamily. RNA methyltransferase NEP1 family.</text>
</comment>